<gene>
    <name evidence="2" type="ORF">FB45DRAFT_876500</name>
</gene>
<reference evidence="2" key="1">
    <citation type="submission" date="2023-03" db="EMBL/GenBank/DDBJ databases">
        <title>Massive genome expansion in bonnet fungi (Mycena s.s.) driven by repeated elements and novel gene families across ecological guilds.</title>
        <authorList>
            <consortium name="Lawrence Berkeley National Laboratory"/>
            <person name="Harder C.B."/>
            <person name="Miyauchi S."/>
            <person name="Viragh M."/>
            <person name="Kuo A."/>
            <person name="Thoen E."/>
            <person name="Andreopoulos B."/>
            <person name="Lu D."/>
            <person name="Skrede I."/>
            <person name="Drula E."/>
            <person name="Henrissat B."/>
            <person name="Morin E."/>
            <person name="Kohler A."/>
            <person name="Barry K."/>
            <person name="LaButti K."/>
            <person name="Morin E."/>
            <person name="Salamov A."/>
            <person name="Lipzen A."/>
            <person name="Mereny Z."/>
            <person name="Hegedus B."/>
            <person name="Baldrian P."/>
            <person name="Stursova M."/>
            <person name="Weitz H."/>
            <person name="Taylor A."/>
            <person name="Grigoriev I.V."/>
            <person name="Nagy L.G."/>
            <person name="Martin F."/>
            <person name="Kauserud H."/>
        </authorList>
    </citation>
    <scope>NUCLEOTIDE SEQUENCE</scope>
    <source>
        <strain evidence="2">9284</strain>
    </source>
</reference>
<dbReference type="Proteomes" id="UP001221142">
    <property type="component" value="Unassembled WGS sequence"/>
</dbReference>
<proteinExistence type="predicted"/>
<dbReference type="EMBL" id="JARKIF010000040">
    <property type="protein sequence ID" value="KAJ7609398.1"/>
    <property type="molecule type" value="Genomic_DNA"/>
</dbReference>
<feature type="compositionally biased region" description="Basic residues" evidence="1">
    <location>
        <begin position="204"/>
        <end position="213"/>
    </location>
</feature>
<evidence type="ECO:0000313" key="2">
    <source>
        <dbReference type="EMBL" id="KAJ7609398.1"/>
    </source>
</evidence>
<name>A0AAD7B341_9AGAR</name>
<feature type="region of interest" description="Disordered" evidence="1">
    <location>
        <begin position="131"/>
        <end position="160"/>
    </location>
</feature>
<comment type="caution">
    <text evidence="2">The sequence shown here is derived from an EMBL/GenBank/DDBJ whole genome shotgun (WGS) entry which is preliminary data.</text>
</comment>
<dbReference type="AlphaFoldDB" id="A0AAD7B341"/>
<evidence type="ECO:0000313" key="3">
    <source>
        <dbReference type="Proteomes" id="UP001221142"/>
    </source>
</evidence>
<feature type="compositionally biased region" description="Basic and acidic residues" evidence="1">
    <location>
        <begin position="135"/>
        <end position="149"/>
    </location>
</feature>
<keyword evidence="3" id="KW-1185">Reference proteome</keyword>
<sequence>MSEPKYTGTVLPWPLRGEDELETRFRKSAPIYLRPEFPDGGAFHLSKTKDTLEPGSFRWESLVKAAKNYAGGMQRGEMRTDDGFVYVVAHALRPSAWMGVTLGIKPQTEFERAAARASKKERRPWRMARFHSSRRAREKERHSEVRGEKGQPAVETAPSNGGWASDVTILTNLSYSPRPRSTQTLSLRKTCLSLTTGRTTRAHEGRRRRRLRANRGNNGITLGQSRAITGRVVSNGRRGAGMSEELRRDVADDETGETERRCLYLAGLLFHGWPDSSTACSGPR</sequence>
<feature type="region of interest" description="Disordered" evidence="1">
    <location>
        <begin position="197"/>
        <end position="222"/>
    </location>
</feature>
<evidence type="ECO:0000256" key="1">
    <source>
        <dbReference type="SAM" id="MobiDB-lite"/>
    </source>
</evidence>
<protein>
    <submittedName>
        <fullName evidence="2">Uncharacterized protein</fullName>
    </submittedName>
</protein>
<organism evidence="2 3">
    <name type="scientific">Roridomyces roridus</name>
    <dbReference type="NCBI Taxonomy" id="1738132"/>
    <lineage>
        <taxon>Eukaryota</taxon>
        <taxon>Fungi</taxon>
        <taxon>Dikarya</taxon>
        <taxon>Basidiomycota</taxon>
        <taxon>Agaricomycotina</taxon>
        <taxon>Agaricomycetes</taxon>
        <taxon>Agaricomycetidae</taxon>
        <taxon>Agaricales</taxon>
        <taxon>Marasmiineae</taxon>
        <taxon>Mycenaceae</taxon>
        <taxon>Roridomyces</taxon>
    </lineage>
</organism>
<accession>A0AAD7B341</accession>